<keyword evidence="4 18" id="KW-0963">Cytoplasm</keyword>
<dbReference type="InterPro" id="IPR001451">
    <property type="entry name" value="Hexapep"/>
</dbReference>
<accession>A0A1C0U9A7</accession>
<dbReference type="HAMAP" id="MF_01631">
    <property type="entry name" value="GlmU"/>
    <property type="match status" value="1"/>
</dbReference>
<comment type="caution">
    <text evidence="21">The sequence shown here is derived from an EMBL/GenBank/DDBJ whole genome shotgun (WGS) entry which is preliminary data.</text>
</comment>
<evidence type="ECO:0000259" key="19">
    <source>
        <dbReference type="Pfam" id="PF12804"/>
    </source>
</evidence>
<comment type="pathway">
    <text evidence="18">Nucleotide-sugar biosynthesis; UDP-N-acetyl-alpha-D-glucosamine biosynthesis; N-acetyl-alpha-D-glucosamine 1-phosphate from alpha-D-glucosamine 6-phosphate (route II): step 2/2.</text>
</comment>
<evidence type="ECO:0000256" key="8">
    <source>
        <dbReference type="ARBA" id="ARBA00022737"/>
    </source>
</evidence>
<feature type="binding site" evidence="18">
    <location>
        <position position="351"/>
    </location>
    <ligand>
        <name>UDP-N-acetyl-alpha-D-glucosamine</name>
        <dbReference type="ChEBI" id="CHEBI:57705"/>
    </ligand>
</feature>
<dbReference type="CDD" id="cd03353">
    <property type="entry name" value="LbH_GlmU_C"/>
    <property type="match status" value="1"/>
</dbReference>
<keyword evidence="7 18" id="KW-0479">Metal-binding</keyword>
<dbReference type="PATRIC" id="fig|286156.4.peg.484"/>
<dbReference type="GO" id="GO:0003977">
    <property type="term" value="F:UDP-N-acetylglucosamine diphosphorylase activity"/>
    <property type="evidence" value="ECO:0007669"/>
    <property type="project" value="UniProtKB-UniRule"/>
</dbReference>
<evidence type="ECO:0000256" key="9">
    <source>
        <dbReference type="ARBA" id="ARBA00022842"/>
    </source>
</evidence>
<evidence type="ECO:0000259" key="20">
    <source>
        <dbReference type="Pfam" id="PF25087"/>
    </source>
</evidence>
<dbReference type="GO" id="GO:0016020">
    <property type="term" value="C:membrane"/>
    <property type="evidence" value="ECO:0007669"/>
    <property type="project" value="GOC"/>
</dbReference>
<feature type="binding site" evidence="18">
    <location>
        <position position="380"/>
    </location>
    <ligand>
        <name>acetyl-CoA</name>
        <dbReference type="ChEBI" id="CHEBI:57288"/>
    </ligand>
</feature>
<evidence type="ECO:0000256" key="2">
    <source>
        <dbReference type="ARBA" id="ARBA00007707"/>
    </source>
</evidence>
<dbReference type="InterPro" id="IPR011004">
    <property type="entry name" value="Trimer_LpxA-like_sf"/>
</dbReference>
<keyword evidence="13 18" id="KW-0012">Acyltransferase</keyword>
<keyword evidence="10 18" id="KW-0133">Cell shape</keyword>
<evidence type="ECO:0000256" key="15">
    <source>
        <dbReference type="ARBA" id="ARBA00048247"/>
    </source>
</evidence>
<dbReference type="Pfam" id="PF25087">
    <property type="entry name" value="GMPPB_C"/>
    <property type="match status" value="1"/>
</dbReference>
<dbReference type="Pfam" id="PF12804">
    <property type="entry name" value="NTP_transf_3"/>
    <property type="match status" value="1"/>
</dbReference>
<evidence type="ECO:0000256" key="13">
    <source>
        <dbReference type="ARBA" id="ARBA00023315"/>
    </source>
</evidence>
<dbReference type="Gene3D" id="3.90.550.10">
    <property type="entry name" value="Spore Coat Polysaccharide Biosynthesis Protein SpsA, Chain A"/>
    <property type="match status" value="1"/>
</dbReference>
<evidence type="ECO:0000256" key="6">
    <source>
        <dbReference type="ARBA" id="ARBA00022695"/>
    </source>
</evidence>
<dbReference type="AlphaFoldDB" id="A0A1C0U9A7"/>
<keyword evidence="6 18" id="KW-0548">Nucleotidyltransferase</keyword>
<reference evidence="21 22" key="1">
    <citation type="submission" date="2015-12" db="EMBL/GenBank/DDBJ databases">
        <title>Genome comparisons provide insights into the role of secondary metabolites in the pathogenic phase of the Photorhabdus life cycle.</title>
        <authorList>
            <person name="Tobias N.J."/>
            <person name="Mishra B."/>
            <person name="Gupta D.K."/>
            <person name="Thines M."/>
            <person name="Stinear T.P."/>
            <person name="Bode H.B."/>
        </authorList>
    </citation>
    <scope>NUCLEOTIDE SEQUENCE [LARGE SCALE GENOMIC DNA]</scope>
    <source>
        <strain evidence="21 22">PB68.1</strain>
    </source>
</reference>
<keyword evidence="12 18" id="KW-0511">Multifunctional enzyme</keyword>
<dbReference type="GO" id="GO:0000287">
    <property type="term" value="F:magnesium ion binding"/>
    <property type="evidence" value="ECO:0007669"/>
    <property type="project" value="UniProtKB-UniRule"/>
</dbReference>
<dbReference type="FunFam" id="3.90.550.10:FF:000006">
    <property type="entry name" value="Bifunctional protein GlmU"/>
    <property type="match status" value="1"/>
</dbReference>
<evidence type="ECO:0000256" key="4">
    <source>
        <dbReference type="ARBA" id="ARBA00022490"/>
    </source>
</evidence>
<dbReference type="GO" id="GO:0071555">
    <property type="term" value="P:cell wall organization"/>
    <property type="evidence" value="ECO:0007669"/>
    <property type="project" value="UniProtKB-KW"/>
</dbReference>
<dbReference type="UniPathway" id="UPA00973"/>
<evidence type="ECO:0000256" key="18">
    <source>
        <dbReference type="HAMAP-Rule" id="MF_01631"/>
    </source>
</evidence>
<feature type="binding site" evidence="18">
    <location>
        <position position="333"/>
    </location>
    <ligand>
        <name>UDP-N-acetyl-alpha-D-glucosamine</name>
        <dbReference type="ChEBI" id="CHEBI:57705"/>
    </ligand>
</feature>
<dbReference type="SUPFAM" id="SSF51161">
    <property type="entry name" value="Trimeric LpxA-like enzymes"/>
    <property type="match status" value="1"/>
</dbReference>
<feature type="binding site" evidence="18">
    <location>
        <position position="366"/>
    </location>
    <ligand>
        <name>UDP-N-acetyl-alpha-D-glucosamine</name>
        <dbReference type="ChEBI" id="CHEBI:57705"/>
    </ligand>
</feature>
<comment type="cofactor">
    <cofactor evidence="18">
        <name>Mg(2+)</name>
        <dbReference type="ChEBI" id="CHEBI:18420"/>
    </cofactor>
    <text evidence="18">Binds 1 Mg(2+) ion per subunit.</text>
</comment>
<evidence type="ECO:0000256" key="11">
    <source>
        <dbReference type="ARBA" id="ARBA00022984"/>
    </source>
</evidence>
<dbReference type="NCBIfam" id="TIGR01173">
    <property type="entry name" value="glmU"/>
    <property type="match status" value="1"/>
</dbReference>
<feature type="domain" description="MobA-like NTP transferase" evidence="19">
    <location>
        <begin position="8"/>
        <end position="120"/>
    </location>
</feature>
<keyword evidence="22" id="KW-1185">Reference proteome</keyword>
<keyword evidence="14 18" id="KW-0961">Cell wall biogenesis/degradation</keyword>
<dbReference type="EC" id="2.7.7.23" evidence="18"/>
<feature type="region of interest" description="N-acetyltransferase" evidence="18">
    <location>
        <begin position="251"/>
        <end position="456"/>
    </location>
</feature>
<feature type="domain" description="Mannose-1-phosphate guanyltransferase C-terminal" evidence="20">
    <location>
        <begin position="270"/>
        <end position="350"/>
    </location>
</feature>
<gene>
    <name evidence="18 21" type="primary">glmU</name>
    <name evidence="21" type="ORF">Ppb6_00414</name>
</gene>
<dbReference type="Proteomes" id="UP000093476">
    <property type="component" value="Unassembled WGS sequence"/>
</dbReference>
<dbReference type="RefSeq" id="WP_065821898.1">
    <property type="nucleotide sequence ID" value="NZ_CAWMQZ010000015.1"/>
</dbReference>
<feature type="region of interest" description="Pyrophosphorylase" evidence="18">
    <location>
        <begin position="1"/>
        <end position="229"/>
    </location>
</feature>
<dbReference type="GO" id="GO:0005737">
    <property type="term" value="C:cytoplasm"/>
    <property type="evidence" value="ECO:0007669"/>
    <property type="project" value="UniProtKB-SubCell"/>
</dbReference>
<feature type="binding site" evidence="18">
    <location>
        <position position="423"/>
    </location>
    <ligand>
        <name>acetyl-CoA</name>
        <dbReference type="ChEBI" id="CHEBI:57288"/>
    </ligand>
</feature>
<dbReference type="UniPathway" id="UPA00113">
    <property type="reaction ID" value="UER00532"/>
</dbReference>
<dbReference type="GO" id="GO:0009252">
    <property type="term" value="P:peptidoglycan biosynthetic process"/>
    <property type="evidence" value="ECO:0007669"/>
    <property type="project" value="UniProtKB-UniRule"/>
</dbReference>
<dbReference type="InterPro" id="IPR005882">
    <property type="entry name" value="Bifunctional_GlmU"/>
</dbReference>
<evidence type="ECO:0000313" key="22">
    <source>
        <dbReference type="Proteomes" id="UP000093476"/>
    </source>
</evidence>
<feature type="active site" description="Proton acceptor" evidence="18">
    <location>
        <position position="363"/>
    </location>
</feature>
<dbReference type="EC" id="2.3.1.157" evidence="18"/>
<feature type="binding site" evidence="18">
    <location>
        <position position="25"/>
    </location>
    <ligand>
        <name>UDP-N-acetyl-alpha-D-glucosamine</name>
        <dbReference type="ChEBI" id="CHEBI:57705"/>
    </ligand>
</feature>
<dbReference type="Gene3D" id="2.160.10.10">
    <property type="entry name" value="Hexapeptide repeat proteins"/>
    <property type="match status" value="1"/>
</dbReference>
<comment type="function">
    <text evidence="17 18">Catalyzes the last two sequential reactions in the de novo biosynthetic pathway for UDP-N-acetylglucosamine (UDP-GlcNAc). The C-terminal domain catalyzes the transfer of acetyl group from acetyl coenzyme A to glucosamine-1-phosphate (GlcN-1-P) to produce N-acetylglucosamine-1-phosphate (GlcNAc-1-P), which is converted into UDP-GlcNAc by the transfer of uridine 5-monophosphate (from uridine 5-triphosphate), a reaction catalyzed by the N-terminal domain.</text>
</comment>
<comment type="pathway">
    <text evidence="18">Bacterial outer membrane biogenesis; LPS lipid A biosynthesis.</text>
</comment>
<dbReference type="GO" id="GO:0008360">
    <property type="term" value="P:regulation of cell shape"/>
    <property type="evidence" value="ECO:0007669"/>
    <property type="project" value="UniProtKB-KW"/>
</dbReference>
<evidence type="ECO:0000256" key="14">
    <source>
        <dbReference type="ARBA" id="ARBA00023316"/>
    </source>
</evidence>
<evidence type="ECO:0000256" key="3">
    <source>
        <dbReference type="ARBA" id="ARBA00007947"/>
    </source>
</evidence>
<comment type="subunit">
    <text evidence="18">Homotrimer.</text>
</comment>
<feature type="binding site" evidence="18">
    <location>
        <position position="227"/>
    </location>
    <ligand>
        <name>Mg(2+)</name>
        <dbReference type="ChEBI" id="CHEBI:18420"/>
    </ligand>
</feature>
<dbReference type="SUPFAM" id="SSF53448">
    <property type="entry name" value="Nucleotide-diphospho-sugar transferases"/>
    <property type="match status" value="1"/>
</dbReference>
<feature type="binding site" evidence="18">
    <location>
        <position position="105"/>
    </location>
    <ligand>
        <name>Mg(2+)</name>
        <dbReference type="ChEBI" id="CHEBI:18420"/>
    </ligand>
</feature>
<dbReference type="GO" id="GO:0009245">
    <property type="term" value="P:lipid A biosynthetic process"/>
    <property type="evidence" value="ECO:0007669"/>
    <property type="project" value="UniProtKB-UniRule"/>
</dbReference>
<feature type="binding site" evidence="18">
    <location>
        <position position="140"/>
    </location>
    <ligand>
        <name>UDP-N-acetyl-alpha-D-glucosamine</name>
        <dbReference type="ChEBI" id="CHEBI:57705"/>
    </ligand>
</feature>
<dbReference type="PANTHER" id="PTHR43584:SF3">
    <property type="entry name" value="BIFUNCTIONAL PROTEIN GLMU"/>
    <property type="match status" value="1"/>
</dbReference>
<evidence type="ECO:0000256" key="10">
    <source>
        <dbReference type="ARBA" id="ARBA00022960"/>
    </source>
</evidence>
<evidence type="ECO:0000256" key="7">
    <source>
        <dbReference type="ARBA" id="ARBA00022723"/>
    </source>
</evidence>
<evidence type="ECO:0000256" key="17">
    <source>
        <dbReference type="ARBA" id="ARBA00049628"/>
    </source>
</evidence>
<dbReference type="NCBIfam" id="NF006986">
    <property type="entry name" value="PRK09451.1"/>
    <property type="match status" value="1"/>
</dbReference>
<evidence type="ECO:0000256" key="1">
    <source>
        <dbReference type="ARBA" id="ARBA00004496"/>
    </source>
</evidence>
<feature type="binding site" evidence="18">
    <location>
        <position position="154"/>
    </location>
    <ligand>
        <name>UDP-N-acetyl-alpha-D-glucosamine</name>
        <dbReference type="ChEBI" id="CHEBI:57705"/>
    </ligand>
</feature>
<evidence type="ECO:0000256" key="5">
    <source>
        <dbReference type="ARBA" id="ARBA00022679"/>
    </source>
</evidence>
<dbReference type="GO" id="GO:0019134">
    <property type="term" value="F:glucosamine-1-phosphate N-acetyltransferase activity"/>
    <property type="evidence" value="ECO:0007669"/>
    <property type="project" value="UniProtKB-UniRule"/>
</dbReference>
<keyword evidence="9 18" id="KW-0460">Magnesium</keyword>
<comment type="pathway">
    <text evidence="18">Nucleotide-sugar biosynthesis; UDP-N-acetyl-alpha-D-glucosamine biosynthesis; UDP-N-acetyl-alpha-D-glucosamine from N-acetyl-alpha-D-glucosamine 1-phosphate: step 1/1.</text>
</comment>
<evidence type="ECO:0000256" key="12">
    <source>
        <dbReference type="ARBA" id="ARBA00023268"/>
    </source>
</evidence>
<feature type="binding site" evidence="18">
    <location>
        <begin position="11"/>
        <end position="14"/>
    </location>
    <ligand>
        <name>UDP-N-acetyl-alpha-D-glucosamine</name>
        <dbReference type="ChEBI" id="CHEBI:57705"/>
    </ligand>
</feature>
<dbReference type="PROSITE" id="PS00101">
    <property type="entry name" value="HEXAPEP_TRANSFERASES"/>
    <property type="match status" value="1"/>
</dbReference>
<keyword evidence="8 18" id="KW-0677">Repeat</keyword>
<feature type="binding site" evidence="18">
    <location>
        <position position="377"/>
    </location>
    <ligand>
        <name>UDP-N-acetyl-alpha-D-glucosamine</name>
        <dbReference type="ChEBI" id="CHEBI:57705"/>
    </ligand>
</feature>
<keyword evidence="5 18" id="KW-0808">Transferase</keyword>
<dbReference type="InterPro" id="IPR029044">
    <property type="entry name" value="Nucleotide-diphossugar_trans"/>
</dbReference>
<comment type="similarity">
    <text evidence="3 18">In the N-terminal section; belongs to the N-acetylglucosamine-1-phosphate uridyltransferase family.</text>
</comment>
<dbReference type="CDD" id="cd02540">
    <property type="entry name" value="GT2_GlmU_N_bac"/>
    <property type="match status" value="1"/>
</dbReference>
<feature type="binding site" evidence="18">
    <location>
        <position position="169"/>
    </location>
    <ligand>
        <name>UDP-N-acetyl-alpha-D-glucosamine</name>
        <dbReference type="ChEBI" id="CHEBI:57705"/>
    </ligand>
</feature>
<dbReference type="GO" id="GO:0000902">
    <property type="term" value="P:cell morphogenesis"/>
    <property type="evidence" value="ECO:0007669"/>
    <property type="project" value="UniProtKB-UniRule"/>
</dbReference>
<dbReference type="InterPro" id="IPR056729">
    <property type="entry name" value="GMPPB_C"/>
</dbReference>
<dbReference type="InterPro" id="IPR038009">
    <property type="entry name" value="GlmU_C_LbH"/>
</dbReference>
<protein>
    <recommendedName>
        <fullName evidence="18">Bifunctional protein GlmU</fullName>
    </recommendedName>
    <domain>
        <recommendedName>
            <fullName evidence="18">UDP-N-acetylglucosamine pyrophosphorylase</fullName>
            <ecNumber evidence="18">2.7.7.23</ecNumber>
        </recommendedName>
        <alternativeName>
            <fullName evidence="18">N-acetylglucosamine-1-phosphate uridyltransferase</fullName>
        </alternativeName>
    </domain>
    <domain>
        <recommendedName>
            <fullName evidence="18">Glucosamine-1-phosphate N-acetyltransferase</fullName>
            <ecNumber evidence="18">2.3.1.157</ecNumber>
        </recommendedName>
    </domain>
</protein>
<comment type="catalytic activity">
    <reaction evidence="15 18">
        <text>alpha-D-glucosamine 1-phosphate + acetyl-CoA = N-acetyl-alpha-D-glucosamine 1-phosphate + CoA + H(+)</text>
        <dbReference type="Rhea" id="RHEA:13725"/>
        <dbReference type="ChEBI" id="CHEBI:15378"/>
        <dbReference type="ChEBI" id="CHEBI:57287"/>
        <dbReference type="ChEBI" id="CHEBI:57288"/>
        <dbReference type="ChEBI" id="CHEBI:57776"/>
        <dbReference type="ChEBI" id="CHEBI:58516"/>
        <dbReference type="EC" id="2.3.1.157"/>
    </reaction>
</comment>
<evidence type="ECO:0000256" key="16">
    <source>
        <dbReference type="ARBA" id="ARBA00048493"/>
    </source>
</evidence>
<dbReference type="EMBL" id="LOMY01000015">
    <property type="protein sequence ID" value="OCQ54512.1"/>
    <property type="molecule type" value="Genomic_DNA"/>
</dbReference>
<dbReference type="InterPro" id="IPR025877">
    <property type="entry name" value="MobA-like_NTP_Trfase"/>
</dbReference>
<dbReference type="PANTHER" id="PTHR43584">
    <property type="entry name" value="NUCLEOTIDYL TRANSFERASE"/>
    <property type="match status" value="1"/>
</dbReference>
<organism evidence="21 22">
    <name type="scientific">Photorhabdus australis subsp. thailandensis</name>
    <dbReference type="NCBI Taxonomy" id="2805096"/>
    <lineage>
        <taxon>Bacteria</taxon>
        <taxon>Pseudomonadati</taxon>
        <taxon>Pseudomonadota</taxon>
        <taxon>Gammaproteobacteria</taxon>
        <taxon>Enterobacterales</taxon>
        <taxon>Morganellaceae</taxon>
        <taxon>Photorhabdus</taxon>
    </lineage>
</organism>
<sequence>MSNSAKSVVILAAGKGTRMYSDLPKVLHLLAGKPMVQHVIDTAMALGAKNVHLVYGHGGDLMKQTLSEQKLNWVLQEEQLGTGHAMLRAAPHFTDDEDILMLYGDVPLIGTDTLERLLAAKPEGGIGLLTAILDNPTGYGRIIRENGDVTGIIEQKDATEEQRKINEINTGILVTNGGDLKRWLSQLDNNNAQGEYYITDVIALAHKEGRKIEAVHPRRLSEMEGVNNRLQLSALERIYQSEQAEKLLLAGVMLLDPTRFDLRGTLTHGRDVVIDTNVIIEGSVILGNNVQIGTGCVLKNCIIGDDSILSPYTVIADSEMGVGCTVGPFARLRPGSKLAEKAHVGNFVEMKKSYLGKGSKAGHLTYLGDADIGSDVNIGAGTITCNYDGANKFKTIIGDNVFVGSDTQLVAPVTIANGATIGAGTTVTKNVAEDELVVSRTKQTHIQGWKRPVKKK</sequence>
<comment type="catalytic activity">
    <reaction evidence="16 18">
        <text>N-acetyl-alpha-D-glucosamine 1-phosphate + UTP + H(+) = UDP-N-acetyl-alpha-D-glucosamine + diphosphate</text>
        <dbReference type="Rhea" id="RHEA:13509"/>
        <dbReference type="ChEBI" id="CHEBI:15378"/>
        <dbReference type="ChEBI" id="CHEBI:33019"/>
        <dbReference type="ChEBI" id="CHEBI:46398"/>
        <dbReference type="ChEBI" id="CHEBI:57705"/>
        <dbReference type="ChEBI" id="CHEBI:57776"/>
        <dbReference type="EC" id="2.7.7.23"/>
    </reaction>
</comment>
<dbReference type="InterPro" id="IPR050065">
    <property type="entry name" value="GlmU-like"/>
</dbReference>
<comment type="similarity">
    <text evidence="2 18">In the C-terminal section; belongs to the transferase hexapeptide repeat family.</text>
</comment>
<feature type="region of interest" description="Linker" evidence="18">
    <location>
        <begin position="230"/>
        <end position="250"/>
    </location>
</feature>
<keyword evidence="11 18" id="KW-0573">Peptidoglycan synthesis</keyword>
<evidence type="ECO:0000313" key="21">
    <source>
        <dbReference type="EMBL" id="OCQ54512.1"/>
    </source>
</evidence>
<proteinExistence type="inferred from homology"/>
<dbReference type="Pfam" id="PF00132">
    <property type="entry name" value="Hexapep"/>
    <property type="match status" value="1"/>
</dbReference>
<dbReference type="STRING" id="286156.Ppb6_00414"/>
<feature type="binding site" evidence="18">
    <location>
        <begin position="103"/>
        <end position="105"/>
    </location>
    <ligand>
        <name>UDP-N-acetyl-alpha-D-glucosamine</name>
        <dbReference type="ChEBI" id="CHEBI:57705"/>
    </ligand>
</feature>
<name>A0A1C0U9A7_9GAMM</name>
<feature type="binding site" evidence="18">
    <location>
        <position position="227"/>
    </location>
    <ligand>
        <name>UDP-N-acetyl-alpha-D-glucosamine</name>
        <dbReference type="ChEBI" id="CHEBI:57705"/>
    </ligand>
</feature>
<feature type="binding site" evidence="18">
    <location>
        <position position="405"/>
    </location>
    <ligand>
        <name>acetyl-CoA</name>
        <dbReference type="ChEBI" id="CHEBI:57288"/>
    </ligand>
</feature>
<comment type="subcellular location">
    <subcellularLocation>
        <location evidence="1 18">Cytoplasm</location>
    </subcellularLocation>
</comment>
<feature type="binding site" evidence="18">
    <location>
        <position position="76"/>
    </location>
    <ligand>
        <name>UDP-N-acetyl-alpha-D-glucosamine</name>
        <dbReference type="ChEBI" id="CHEBI:57705"/>
    </ligand>
</feature>
<feature type="binding site" evidence="18">
    <location>
        <begin position="386"/>
        <end position="387"/>
    </location>
    <ligand>
        <name>acetyl-CoA</name>
        <dbReference type="ChEBI" id="CHEBI:57288"/>
    </ligand>
</feature>
<feature type="binding site" evidence="18">
    <location>
        <begin position="81"/>
        <end position="82"/>
    </location>
    <ligand>
        <name>UDP-N-acetyl-alpha-D-glucosamine</name>
        <dbReference type="ChEBI" id="CHEBI:57705"/>
    </ligand>
</feature>
<feature type="binding site" evidence="18">
    <location>
        <position position="440"/>
    </location>
    <ligand>
        <name>acetyl-CoA</name>
        <dbReference type="ChEBI" id="CHEBI:57288"/>
    </ligand>
</feature>
<dbReference type="GO" id="GO:0006048">
    <property type="term" value="P:UDP-N-acetylglucosamine biosynthetic process"/>
    <property type="evidence" value="ECO:0007669"/>
    <property type="project" value="UniProtKB-UniPathway"/>
</dbReference>
<dbReference type="InterPro" id="IPR018357">
    <property type="entry name" value="Hexapep_transf_CS"/>
</dbReference>